<keyword evidence="1" id="KW-0805">Transcription regulation</keyword>
<feature type="domain" description="Transcription elongation factor GreA/GreB N-terminal" evidence="4">
    <location>
        <begin position="480"/>
        <end position="541"/>
    </location>
</feature>
<dbReference type="InterPro" id="IPR036953">
    <property type="entry name" value="GreA/GreB_C_sf"/>
</dbReference>
<dbReference type="GO" id="GO:0003746">
    <property type="term" value="F:translation elongation factor activity"/>
    <property type="evidence" value="ECO:0007669"/>
    <property type="project" value="UniProtKB-KW"/>
</dbReference>
<name>A0A8J7MK70_9BACT</name>
<gene>
    <name evidence="5" type="ORF">JIN82_15265</name>
</gene>
<dbReference type="GO" id="GO:0032784">
    <property type="term" value="P:regulation of DNA-templated transcription elongation"/>
    <property type="evidence" value="ECO:0007669"/>
    <property type="project" value="InterPro"/>
</dbReference>
<evidence type="ECO:0000259" key="4">
    <source>
        <dbReference type="Pfam" id="PF03449"/>
    </source>
</evidence>
<dbReference type="SUPFAM" id="SSF54534">
    <property type="entry name" value="FKBP-like"/>
    <property type="match status" value="1"/>
</dbReference>
<feature type="domain" description="Transcription elongation factor GreA/GreB C-terminal" evidence="3">
    <location>
        <begin position="550"/>
        <end position="612"/>
    </location>
</feature>
<comment type="caution">
    <text evidence="5">The sequence shown here is derived from an EMBL/GenBank/DDBJ whole genome shotgun (WGS) entry which is preliminary data.</text>
</comment>
<dbReference type="GO" id="GO:0003677">
    <property type="term" value="F:DNA binding"/>
    <property type="evidence" value="ECO:0007669"/>
    <property type="project" value="InterPro"/>
</dbReference>
<evidence type="ECO:0000259" key="3">
    <source>
        <dbReference type="Pfam" id="PF01272"/>
    </source>
</evidence>
<dbReference type="GO" id="GO:0070063">
    <property type="term" value="F:RNA polymerase binding"/>
    <property type="evidence" value="ECO:0007669"/>
    <property type="project" value="InterPro"/>
</dbReference>
<evidence type="ECO:0000313" key="6">
    <source>
        <dbReference type="Proteomes" id="UP000624703"/>
    </source>
</evidence>
<dbReference type="PANTHER" id="PTHR30437:SF4">
    <property type="entry name" value="TRANSCRIPTION ELONGATION FACTOR GREA"/>
    <property type="match status" value="1"/>
</dbReference>
<dbReference type="InterPro" id="IPR001437">
    <property type="entry name" value="Tscrpt_elong_fac_GreA/B_C"/>
</dbReference>
<dbReference type="EMBL" id="JAENIM010000045">
    <property type="protein sequence ID" value="MBK1792523.1"/>
    <property type="molecule type" value="Genomic_DNA"/>
</dbReference>
<dbReference type="Gene3D" id="1.10.287.180">
    <property type="entry name" value="Transcription elongation factor, GreA/GreB, N-terminal domain"/>
    <property type="match status" value="1"/>
</dbReference>
<keyword evidence="5" id="KW-0648">Protein biosynthesis</keyword>
<keyword evidence="2" id="KW-0804">Transcription</keyword>
<evidence type="ECO:0000256" key="1">
    <source>
        <dbReference type="ARBA" id="ARBA00023015"/>
    </source>
</evidence>
<reference evidence="5" key="1">
    <citation type="submission" date="2021-01" db="EMBL/GenBank/DDBJ databases">
        <title>Modified the classification status of verrucomicrobia.</title>
        <authorList>
            <person name="Feng X."/>
        </authorList>
    </citation>
    <scope>NUCLEOTIDE SEQUENCE</scope>
    <source>
        <strain evidence="5">_KCTC 22039</strain>
    </source>
</reference>
<evidence type="ECO:0000256" key="2">
    <source>
        <dbReference type="ARBA" id="ARBA00023163"/>
    </source>
</evidence>
<dbReference type="GO" id="GO:0006354">
    <property type="term" value="P:DNA-templated transcription elongation"/>
    <property type="evidence" value="ECO:0007669"/>
    <property type="project" value="TreeGrafter"/>
</dbReference>
<sequence length="629" mass="70324">MDPLQLIILPCDSTLVVMHPDVAKLVEAGRIPQNVGERLSEIAPGKFCMHKSWGAGKVLDWDFSTGKITIDFEKKQAAQMDLKFAMQKTESLDADHFSAQKINALDELRILAVTDPVELVRQIVESQGGTIKFDQLEREIIESIVPEADYKKWWDKTKKAMRESHKFTVPSKRTEPIVLRCESMTPAEMLVADFESARDLKGKVKALEAINKHVDVLKGQEEALQRLTHDINEACTKGRKIQLGKVLELLVGRDLMLEQVEQLEISGSELRLADVLTMERERITESLKGLPAATQRRIYETFPDAFGDEWKNEILSVFDEVGSRGVSEIAKYLDDQNEETLLLEHLRIAIKNRRLGPDALVWVCRERKKVAAPVFDLETGNSVLNLLERDMVADGPSRSGRLRNLLTADQTLISDLLADADDVEARNFGRKLYQSPVFTDLDRKSLMARVIKARPETQAVVTGGVKEEDEDATVSSWGSIEKRKGELEHLVKVLIPENVKEISVARSYGDLKENFEYKAAKDMQAVLSKRKHQMELALSNVKGSDFVGAKTDVVNIGTVVGLIGVDGTEKEFTILGAWDSVPEQNILSYLTEIGKALLGKAIGDTVVLRDLETELEGTFTIKTISAYAK</sequence>
<dbReference type="Pfam" id="PF01272">
    <property type="entry name" value="GreA_GreB"/>
    <property type="match status" value="1"/>
</dbReference>
<dbReference type="PANTHER" id="PTHR30437">
    <property type="entry name" value="TRANSCRIPTION ELONGATION FACTOR GREA"/>
    <property type="match status" value="1"/>
</dbReference>
<dbReference type="InterPro" id="IPR036805">
    <property type="entry name" value="Tscrpt_elong_fac_GreA/B_N_sf"/>
</dbReference>
<keyword evidence="6" id="KW-1185">Reference proteome</keyword>
<dbReference type="Pfam" id="PF03449">
    <property type="entry name" value="GreA_GreB_N"/>
    <property type="match status" value="1"/>
</dbReference>
<dbReference type="InterPro" id="IPR023459">
    <property type="entry name" value="Tscrpt_elong_fac_GreA/B_fam"/>
</dbReference>
<dbReference type="Gene3D" id="3.10.50.30">
    <property type="entry name" value="Transcription elongation factor, GreA/GreB, C-terminal domain"/>
    <property type="match status" value="1"/>
</dbReference>
<organism evidence="5 6">
    <name type="scientific">Persicirhabdus sediminis</name>
    <dbReference type="NCBI Taxonomy" id="454144"/>
    <lineage>
        <taxon>Bacteria</taxon>
        <taxon>Pseudomonadati</taxon>
        <taxon>Verrucomicrobiota</taxon>
        <taxon>Verrucomicrobiia</taxon>
        <taxon>Verrucomicrobiales</taxon>
        <taxon>Verrucomicrobiaceae</taxon>
        <taxon>Persicirhabdus</taxon>
    </lineage>
</organism>
<proteinExistence type="predicted"/>
<dbReference type="SUPFAM" id="SSF46557">
    <property type="entry name" value="GreA transcript cleavage protein, N-terminal domain"/>
    <property type="match status" value="1"/>
</dbReference>
<dbReference type="Proteomes" id="UP000624703">
    <property type="component" value="Unassembled WGS sequence"/>
</dbReference>
<keyword evidence="5" id="KW-0251">Elongation factor</keyword>
<dbReference type="AlphaFoldDB" id="A0A8J7MK70"/>
<protein>
    <submittedName>
        <fullName evidence="5">GreA/GreB family elongation factor</fullName>
    </submittedName>
</protein>
<accession>A0A8J7MK70</accession>
<dbReference type="InterPro" id="IPR022691">
    <property type="entry name" value="Tscrpt_elong_fac_GreA/B_N"/>
</dbReference>
<evidence type="ECO:0000313" key="5">
    <source>
        <dbReference type="EMBL" id="MBK1792523.1"/>
    </source>
</evidence>